<feature type="chain" id="PRO_5024331946" evidence="2">
    <location>
        <begin position="24"/>
        <end position="369"/>
    </location>
</feature>
<evidence type="ECO:0000256" key="2">
    <source>
        <dbReference type="SAM" id="SignalP"/>
    </source>
</evidence>
<keyword evidence="1" id="KW-0472">Membrane</keyword>
<dbReference type="AlphaFoldDB" id="A0A5S6QI07"/>
<feature type="signal peptide" evidence="2">
    <location>
        <begin position="1"/>
        <end position="23"/>
    </location>
</feature>
<keyword evidence="1" id="KW-0812">Transmembrane</keyword>
<accession>A0A5S6QI07</accession>
<keyword evidence="1" id="KW-1133">Transmembrane helix</keyword>
<keyword evidence="3" id="KW-1185">Reference proteome</keyword>
<evidence type="ECO:0000256" key="1">
    <source>
        <dbReference type="SAM" id="Phobius"/>
    </source>
</evidence>
<organism evidence="3 4">
    <name type="scientific">Trichuris muris</name>
    <name type="common">Mouse whipworm</name>
    <dbReference type="NCBI Taxonomy" id="70415"/>
    <lineage>
        <taxon>Eukaryota</taxon>
        <taxon>Metazoa</taxon>
        <taxon>Ecdysozoa</taxon>
        <taxon>Nematoda</taxon>
        <taxon>Enoplea</taxon>
        <taxon>Dorylaimia</taxon>
        <taxon>Trichinellida</taxon>
        <taxon>Trichuridae</taxon>
        <taxon>Trichuris</taxon>
    </lineage>
</organism>
<proteinExistence type="predicted"/>
<evidence type="ECO:0000313" key="3">
    <source>
        <dbReference type="Proteomes" id="UP000046395"/>
    </source>
</evidence>
<keyword evidence="2" id="KW-0732">Signal</keyword>
<name>A0A5S6QI07_TRIMR</name>
<dbReference type="Proteomes" id="UP000046395">
    <property type="component" value="Unassembled WGS sequence"/>
</dbReference>
<protein>
    <submittedName>
        <fullName evidence="4">EGF-like domain-containing protein</fullName>
    </submittedName>
</protein>
<sequence length="369" mass="41022">MGYCLAWCVVVYVALSISNLVVCHDGKLCPHDLDDSYYGFRTEDGKCVTFFERKEKATYDMANDKCEEQLTDGSLYSIFSVSIPTQFRQEGNSTGNRYGLLFNHSLPPVNKLPFYDAELVILNGIQIVDMESSRSNRSIAARLDIQLANGMGKTIDLKNYGSSSLNLFGSSLIIDQGEQQYMMQGTWSENICLYLVTEWRRAKQYYKWNFPGSCMNVEYNGYFCHSTPFEWCTVLNKTDEEAFCACSAGIKVVKCGKVQCPVGQSFVGSAESEQCVDALKDAPRPRKPKPKHKAKARWTAAEQEDKDSIDLKTVLAISGACLCAVAFLIALVLVVGIKKKKRKGGNEEVKGGSIPIESIASVKQSSPRK</sequence>
<reference evidence="4" key="1">
    <citation type="submission" date="2019-12" db="UniProtKB">
        <authorList>
            <consortium name="WormBaseParasite"/>
        </authorList>
    </citation>
    <scope>IDENTIFICATION</scope>
</reference>
<feature type="transmembrane region" description="Helical" evidence="1">
    <location>
        <begin position="314"/>
        <end position="337"/>
    </location>
</feature>
<evidence type="ECO:0000313" key="4">
    <source>
        <dbReference type="WBParaSite" id="TMUE_2000006824.1"/>
    </source>
</evidence>
<dbReference type="WBParaSite" id="TMUE_2000006824.1">
    <property type="protein sequence ID" value="TMUE_2000006824.1"/>
    <property type="gene ID" value="WBGene00286281"/>
</dbReference>